<evidence type="ECO:0000259" key="3">
    <source>
        <dbReference type="Pfam" id="PF00550"/>
    </source>
</evidence>
<accession>A0A3D9UQU3</accession>
<dbReference type="Pfam" id="PF00501">
    <property type="entry name" value="AMP-binding"/>
    <property type="match status" value="1"/>
</dbReference>
<sequence>MNKSIFELTRSQQAIFKMDVFYLSGYRFYLGGVIRLDGEVSLEQLARAVEIVRNTQDVFRIGFVEKAIEEKVITGHAVKTKVSESEPSELKWHGYRHDPVQSEVVKVNFSNYPDPDQAFEHWANRQLLIEDDLSLIPIQIFAVHFKQGQLGWFIKAYHALTDATGLAILTDALVKALEQKGDGIEQPVSPLFSLHIEEEQQYANSRRFEKDAAYWQSLFGDQASTDAGKISARYPIGDYRGLEPRSRRVKVLVTDEQNALLSRFKNSGGSIFRLFFTAVAYTQMIVEDSNGVLLQAPIVNRWSEEAKRTISMSVAPILLPVFREADTTLADCYRVLKAQLQKAIVHSRYTPATRWGEFASSDWKKIIPAFGVSYQIDEFQGIVAGGEMHIDHTQAVEALFATIHIHDRFEQNCFWLEADFRKIWTLEQCQAFLQSVLENAVAAIGELLNQDSINKSPQVSGQDQIPANVEDSTTAPIGEHLSQAFRHHADNQLFKLASVADGLTYRQGLLWIHQFSAQLQRQLHRAKKTFSGQAPVLLLGRRTPETTLAYLACLIGNVTVIPVCPTTMPITRLLTIIRASGAALCIYTEADQDLAQALHLPLFPVALQTMSSEKYAGDEDWIENEHYPEMQSEPASRNPAYILYTSGSTGEPKGVAIFPAALANYALAAKTAYADETPFNAPLFTSFGFDLTQTAILASVLSGGFMQIHEQDMRDDPELLHRLLADEALTGVKCTPSHLALLIEHTAARQNPLTFVVGGENLPTSLVSKALEFLPSGSRIINEYGPTEATVGCCIYTVSQPFHNDAAHTALPSITPIGTALGRAEISIRNSWGQYMPKGFRGEIWIGGPVLADGYLNDSTQTNAKFVYSGSEQHRWYRTGDLGLQDEQGIFHCLGRIDDEFKVRGHRIHPAEIEKAVEDTLAQLGRGNDHGWQLKVLKLVMDGMAQVGGMEKMAGDEILVLCSNYPVSYDSHEFQSNLKNRLPEAWLPSLYCTVQPWPINSNGKVDMAVLIAAAKANRASGDRSRSFATAAIADNQNQGKAKTYKLPTWLNAEFLKPIWPQPVDLSASFLEQGGDSIKAIRLVALLAKEGVRVGTPALLSSTALGAVLETASAEQQNEAAAGARLSHVTVQKELTAEWLKYLPSVRWFRQQDFNYADRFQQGVVLELAPGLSAEHINAAISAIKTRHQIFSLRTNQDLSEFYFLPPKHALPASEENQQGTMSAQDNPLTPGESLENRLSQLQERVSLDIQPSVHEVIFDPATNKRYLLWVCHHLICDVHSWIFLLDELDQALSGTVIQNDMTTSMDTEQGAFLWGQWLGNTWFEKTWRRGHELSVEPTAAPNNDSPPATAPVTLTLSIAGEDINMLEQRAKADRSQLIAAALLTVMQDNTLLPEQPRVLFENHGRFFSSVSNVAFSKAEMPASRNVEMANAVGWFTGFHHLDLDVSSEHPFSLLQTLKHRLHTDAADWQKQLGLNATARRPLICINDIGLGLDGIGTWRNVSLVQSLSGGFRHPDEKSIADFDVLIRDCRELSAVVVELRLGIAGADIEEARRYLTQLNDKLVSWSDIRHDQLEQQDGRPIKHGLNLSLIPTDFPFCQLSQSELDFIIHGASA</sequence>
<name>A0A3D9UQU3_9GAMM</name>
<dbReference type="InterPro" id="IPR000873">
    <property type="entry name" value="AMP-dep_synth/lig_dom"/>
</dbReference>
<feature type="domain" description="Carrier" evidence="3">
    <location>
        <begin position="1061"/>
        <end position="1107"/>
    </location>
</feature>
<dbReference type="Proteomes" id="UP000256294">
    <property type="component" value="Unassembled WGS sequence"/>
</dbReference>
<dbReference type="Gene3D" id="3.40.50.12780">
    <property type="entry name" value="N-terminal domain of ligase-like"/>
    <property type="match status" value="1"/>
</dbReference>
<comment type="caution">
    <text evidence="5">The sequence shown here is derived from an EMBL/GenBank/DDBJ whole genome shotgun (WGS) entry which is preliminary data.</text>
</comment>
<dbReference type="Gene3D" id="3.30.300.30">
    <property type="match status" value="1"/>
</dbReference>
<evidence type="ECO:0000259" key="4">
    <source>
        <dbReference type="Pfam" id="PF00668"/>
    </source>
</evidence>
<dbReference type="Pfam" id="PF00550">
    <property type="entry name" value="PP-binding"/>
    <property type="match status" value="1"/>
</dbReference>
<protein>
    <submittedName>
        <fullName evidence="5">Amino acid adenylation domain-containing protein</fullName>
    </submittedName>
</protein>
<dbReference type="InterPro" id="IPR009081">
    <property type="entry name" value="PP-bd_ACP"/>
</dbReference>
<dbReference type="PROSITE" id="PS00455">
    <property type="entry name" value="AMP_BINDING"/>
    <property type="match status" value="1"/>
</dbReference>
<dbReference type="PANTHER" id="PTHR45527:SF1">
    <property type="entry name" value="FATTY ACID SYNTHASE"/>
    <property type="match status" value="1"/>
</dbReference>
<reference evidence="5 6" key="1">
    <citation type="submission" date="2018-08" db="EMBL/GenBank/DDBJ databases">
        <title>Genomic Encyclopedia of Archaeal and Bacterial Type Strains, Phase II (KMG-II): from individual species to whole genera.</title>
        <authorList>
            <person name="Goeker M."/>
        </authorList>
    </citation>
    <scope>NUCLEOTIDE SEQUENCE [LARGE SCALE GENOMIC DNA]</scope>
    <source>
        <strain evidence="5 6">DSM 17905</strain>
    </source>
</reference>
<dbReference type="GO" id="GO:0031177">
    <property type="term" value="F:phosphopantetheine binding"/>
    <property type="evidence" value="ECO:0007669"/>
    <property type="project" value="TreeGrafter"/>
</dbReference>
<dbReference type="GO" id="GO:0005737">
    <property type="term" value="C:cytoplasm"/>
    <property type="evidence" value="ECO:0007669"/>
    <property type="project" value="TreeGrafter"/>
</dbReference>
<evidence type="ECO:0000259" key="2">
    <source>
        <dbReference type="Pfam" id="PF00501"/>
    </source>
</evidence>
<dbReference type="InterPro" id="IPR020845">
    <property type="entry name" value="AMP-binding_CS"/>
</dbReference>
<dbReference type="InterPro" id="IPR023213">
    <property type="entry name" value="CAT-like_dom_sf"/>
</dbReference>
<evidence type="ECO:0000256" key="1">
    <source>
        <dbReference type="SAM" id="MobiDB-lite"/>
    </source>
</evidence>
<dbReference type="GO" id="GO:0043041">
    <property type="term" value="P:amino acid activation for nonribosomal peptide biosynthetic process"/>
    <property type="evidence" value="ECO:0007669"/>
    <property type="project" value="TreeGrafter"/>
</dbReference>
<feature type="compositionally biased region" description="Polar residues" evidence="1">
    <location>
        <begin position="1214"/>
        <end position="1227"/>
    </location>
</feature>
<evidence type="ECO:0000313" key="6">
    <source>
        <dbReference type="Proteomes" id="UP000256294"/>
    </source>
</evidence>
<keyword evidence="6" id="KW-1185">Reference proteome</keyword>
<proteinExistence type="predicted"/>
<organism evidence="5 6">
    <name type="scientific">Xenorhabdus cabanillasii</name>
    <dbReference type="NCBI Taxonomy" id="351673"/>
    <lineage>
        <taxon>Bacteria</taxon>
        <taxon>Pseudomonadati</taxon>
        <taxon>Pseudomonadota</taxon>
        <taxon>Gammaproteobacteria</taxon>
        <taxon>Enterobacterales</taxon>
        <taxon>Morganellaceae</taxon>
        <taxon>Xenorhabdus</taxon>
    </lineage>
</organism>
<dbReference type="RefSeq" id="WP_115827084.1">
    <property type="nucleotide sequence ID" value="NZ_QTUB01000001.1"/>
</dbReference>
<dbReference type="EMBL" id="QTUB01000001">
    <property type="protein sequence ID" value="REF28324.1"/>
    <property type="molecule type" value="Genomic_DNA"/>
</dbReference>
<dbReference type="Gene3D" id="1.10.1200.10">
    <property type="entry name" value="ACP-like"/>
    <property type="match status" value="1"/>
</dbReference>
<dbReference type="GO" id="GO:0003824">
    <property type="term" value="F:catalytic activity"/>
    <property type="evidence" value="ECO:0007669"/>
    <property type="project" value="InterPro"/>
</dbReference>
<dbReference type="InterPro" id="IPR001242">
    <property type="entry name" value="Condensation_dom"/>
</dbReference>
<dbReference type="SUPFAM" id="SSF47336">
    <property type="entry name" value="ACP-like"/>
    <property type="match status" value="1"/>
</dbReference>
<gene>
    <name evidence="5" type="ORF">BDD26_3216</name>
</gene>
<dbReference type="Gene3D" id="3.30.559.30">
    <property type="entry name" value="Nonribosomal peptide synthetase, condensation domain"/>
    <property type="match status" value="1"/>
</dbReference>
<feature type="domain" description="AMP-dependent synthetase/ligase" evidence="2">
    <location>
        <begin position="500"/>
        <end position="856"/>
    </location>
</feature>
<dbReference type="Pfam" id="PF00668">
    <property type="entry name" value="Condensation"/>
    <property type="match status" value="1"/>
</dbReference>
<dbReference type="GO" id="GO:0044550">
    <property type="term" value="P:secondary metabolite biosynthetic process"/>
    <property type="evidence" value="ECO:0007669"/>
    <property type="project" value="TreeGrafter"/>
</dbReference>
<dbReference type="InterPro" id="IPR042099">
    <property type="entry name" value="ANL_N_sf"/>
</dbReference>
<feature type="region of interest" description="Disordered" evidence="1">
    <location>
        <begin position="1213"/>
        <end position="1232"/>
    </location>
</feature>
<dbReference type="SUPFAM" id="SSF52777">
    <property type="entry name" value="CoA-dependent acyltransferases"/>
    <property type="match status" value="3"/>
</dbReference>
<feature type="domain" description="Condensation" evidence="4">
    <location>
        <begin position="6"/>
        <end position="349"/>
    </location>
</feature>
<dbReference type="PANTHER" id="PTHR45527">
    <property type="entry name" value="NONRIBOSOMAL PEPTIDE SYNTHETASE"/>
    <property type="match status" value="1"/>
</dbReference>
<dbReference type="InterPro" id="IPR036736">
    <property type="entry name" value="ACP-like_sf"/>
</dbReference>
<dbReference type="Gene3D" id="3.30.559.10">
    <property type="entry name" value="Chloramphenicol acetyltransferase-like domain"/>
    <property type="match status" value="2"/>
</dbReference>
<dbReference type="InterPro" id="IPR045851">
    <property type="entry name" value="AMP-bd_C_sf"/>
</dbReference>
<dbReference type="SUPFAM" id="SSF56801">
    <property type="entry name" value="Acetyl-CoA synthetase-like"/>
    <property type="match status" value="1"/>
</dbReference>
<evidence type="ECO:0000313" key="5">
    <source>
        <dbReference type="EMBL" id="REF28324.1"/>
    </source>
</evidence>